<keyword evidence="5 6" id="KW-0472">Membrane</keyword>
<dbReference type="InterPro" id="IPR022301">
    <property type="entry name" value="Integral_membrane_YjbE"/>
</dbReference>
<comment type="similarity">
    <text evidence="2">Belongs to the TerC family.</text>
</comment>
<reference evidence="7 8" key="1">
    <citation type="submission" date="2017-07" db="EMBL/GenBank/DDBJ databases">
        <title>Complete genome sequence of Oryzomicrobium terrae TPP412.</title>
        <authorList>
            <person name="Chiu L.-W."/>
            <person name="Lo K.-J."/>
            <person name="Tsai Y.-M."/>
            <person name="Lin S.-S."/>
            <person name="Kuo C.-H."/>
            <person name="Liu C.-T."/>
        </authorList>
    </citation>
    <scope>NUCLEOTIDE SEQUENCE [LARGE SCALE GENOMIC DNA]</scope>
    <source>
        <strain evidence="7 8">TPP412</strain>
    </source>
</reference>
<dbReference type="Pfam" id="PF03741">
    <property type="entry name" value="TerC"/>
    <property type="match status" value="1"/>
</dbReference>
<dbReference type="GO" id="GO:0016020">
    <property type="term" value="C:membrane"/>
    <property type="evidence" value="ECO:0007669"/>
    <property type="project" value="UniProtKB-SubCell"/>
</dbReference>
<sequence length="241" mass="25594">MTVALDNPAFWIAVAQIIVIDILLSGDNAVVIALACRNLPAEQRRQGVLWGVAGALGLRVLFTFFATSLLDLPFLKIIGGLLLLWIGVKLLVPESEEEHNLPASEHLWGAVRTIITADFVMSLDNVVAVAAAAEGSLPLILFGLAVSVPFIIGASQGVMKLMDRFPVIITAGGGLLGWVAGSMLVTDPVIHPHLNQWLGTEAPGAPFHHWLGGALGAVLVVALGRWLANRQDIREAEAEDA</sequence>
<keyword evidence="8" id="KW-1185">Reference proteome</keyword>
<dbReference type="NCBIfam" id="TIGR03717">
    <property type="entry name" value="R_switched_YjbE"/>
    <property type="match status" value="1"/>
</dbReference>
<dbReference type="PANTHER" id="PTHR30238">
    <property type="entry name" value="MEMBRANE BOUND PREDICTED REDOX MODULATOR"/>
    <property type="match status" value="1"/>
</dbReference>
<dbReference type="AlphaFoldDB" id="A0A5C1EA71"/>
<dbReference type="InterPro" id="IPR005496">
    <property type="entry name" value="Integral_membrane_TerC"/>
</dbReference>
<feature type="transmembrane region" description="Helical" evidence="6">
    <location>
        <begin position="165"/>
        <end position="185"/>
    </location>
</feature>
<feature type="transmembrane region" description="Helical" evidence="6">
    <location>
        <begin position="12"/>
        <end position="36"/>
    </location>
</feature>
<proteinExistence type="inferred from homology"/>
<keyword evidence="4 6" id="KW-1133">Transmembrane helix</keyword>
<evidence type="ECO:0000313" key="7">
    <source>
        <dbReference type="EMBL" id="QEL65881.1"/>
    </source>
</evidence>
<dbReference type="RefSeq" id="WP_149425938.1">
    <property type="nucleotide sequence ID" value="NZ_CP022579.1"/>
</dbReference>
<gene>
    <name evidence="7" type="ORF">OTERR_24050</name>
</gene>
<dbReference type="PANTHER" id="PTHR30238:SF4">
    <property type="entry name" value="SLL1022 PROTEIN"/>
    <property type="match status" value="1"/>
</dbReference>
<dbReference type="EMBL" id="CP022579">
    <property type="protein sequence ID" value="QEL65881.1"/>
    <property type="molecule type" value="Genomic_DNA"/>
</dbReference>
<organism evidence="7 8">
    <name type="scientific">Oryzomicrobium terrae</name>
    <dbReference type="NCBI Taxonomy" id="1735038"/>
    <lineage>
        <taxon>Bacteria</taxon>
        <taxon>Pseudomonadati</taxon>
        <taxon>Pseudomonadota</taxon>
        <taxon>Betaproteobacteria</taxon>
        <taxon>Rhodocyclales</taxon>
        <taxon>Rhodocyclaceae</taxon>
        <taxon>Oryzomicrobium</taxon>
    </lineage>
</organism>
<evidence type="ECO:0000313" key="8">
    <source>
        <dbReference type="Proteomes" id="UP000323671"/>
    </source>
</evidence>
<feature type="transmembrane region" description="Helical" evidence="6">
    <location>
        <begin position="207"/>
        <end position="228"/>
    </location>
</feature>
<protein>
    <submittedName>
        <fullName evidence="7">Integral membrane protein, TerC family</fullName>
    </submittedName>
</protein>
<dbReference type="Proteomes" id="UP000323671">
    <property type="component" value="Chromosome"/>
</dbReference>
<evidence type="ECO:0000256" key="4">
    <source>
        <dbReference type="ARBA" id="ARBA00022989"/>
    </source>
</evidence>
<evidence type="ECO:0000256" key="2">
    <source>
        <dbReference type="ARBA" id="ARBA00007511"/>
    </source>
</evidence>
<evidence type="ECO:0000256" key="1">
    <source>
        <dbReference type="ARBA" id="ARBA00004141"/>
    </source>
</evidence>
<comment type="subcellular location">
    <subcellularLocation>
        <location evidence="1">Membrane</location>
        <topology evidence="1">Multi-pass membrane protein</topology>
    </subcellularLocation>
</comment>
<evidence type="ECO:0000256" key="5">
    <source>
        <dbReference type="ARBA" id="ARBA00023136"/>
    </source>
</evidence>
<name>A0A5C1EA71_9RHOO</name>
<evidence type="ECO:0000256" key="6">
    <source>
        <dbReference type="SAM" id="Phobius"/>
    </source>
</evidence>
<keyword evidence="3 6" id="KW-0812">Transmembrane</keyword>
<evidence type="ECO:0000256" key="3">
    <source>
        <dbReference type="ARBA" id="ARBA00022692"/>
    </source>
</evidence>
<dbReference type="KEGG" id="otr:OTERR_24050"/>
<accession>A0A5C1EA71</accession>
<feature type="transmembrane region" description="Helical" evidence="6">
    <location>
        <begin position="48"/>
        <end position="67"/>
    </location>
</feature>
<feature type="transmembrane region" description="Helical" evidence="6">
    <location>
        <begin position="139"/>
        <end position="158"/>
    </location>
</feature>